<evidence type="ECO:0000313" key="2">
    <source>
        <dbReference type="EMBL" id="KNE70532.1"/>
    </source>
</evidence>
<keyword evidence="1" id="KW-0175">Coiled coil</keyword>
<dbReference type="InterPro" id="IPR046347">
    <property type="entry name" value="bZIP_sf"/>
</dbReference>
<accession>A0A0L0T718</accession>
<evidence type="ECO:0000313" key="3">
    <source>
        <dbReference type="Proteomes" id="UP000054350"/>
    </source>
</evidence>
<keyword evidence="3" id="KW-1185">Reference proteome</keyword>
<dbReference type="OrthoDB" id="5586288at2759"/>
<dbReference type="VEuPathDB" id="FungiDB:AMAG_14655"/>
<dbReference type="Gene3D" id="3.30.160.60">
    <property type="entry name" value="Classic Zinc Finger"/>
    <property type="match status" value="1"/>
</dbReference>
<protein>
    <submittedName>
        <fullName evidence="2">Uncharacterized protein</fullName>
    </submittedName>
</protein>
<sequence length="324" mass="34531">MNPTRSGADPFLCPVPQLGGTDEFAAALGSADMFKDYTFVDWDEPKSTTADARGDVAPTVTVSAARPDAATLQGEFATVEFGMPVANAHVTMTVSPDTYNPLTVADEDAPVLESGNGITTTAAPAPVVDAMATGTIHGFDAAAAIKVFEAIVPFLAHPMIGRARQHVGNPFETPSDAILGLPAPVPESVEPEAVESLADNPTIALNSRKTAVNCPTLAEKECAWPKGFIAPTAPINAVRGAKGKKRTAIEADLTEEAISQLPVAEQKRIRNTISARMSRARKEARVQALEEECRALTEKVETAEQKYKQALKRIRELEELLQQC</sequence>
<name>A0A0L0T718_ALLM3</name>
<evidence type="ECO:0000256" key="1">
    <source>
        <dbReference type="SAM" id="Coils"/>
    </source>
</evidence>
<dbReference type="GO" id="GO:0003700">
    <property type="term" value="F:DNA-binding transcription factor activity"/>
    <property type="evidence" value="ECO:0007669"/>
    <property type="project" value="InterPro"/>
</dbReference>
<dbReference type="SUPFAM" id="SSF57959">
    <property type="entry name" value="Leucine zipper domain"/>
    <property type="match status" value="1"/>
</dbReference>
<dbReference type="CDD" id="cd14686">
    <property type="entry name" value="bZIP"/>
    <property type="match status" value="1"/>
</dbReference>
<dbReference type="Proteomes" id="UP000054350">
    <property type="component" value="Unassembled WGS sequence"/>
</dbReference>
<gene>
    <name evidence="2" type="ORF">AMAG_14655</name>
</gene>
<feature type="coiled-coil region" evidence="1">
    <location>
        <begin position="279"/>
        <end position="320"/>
    </location>
</feature>
<reference evidence="3" key="2">
    <citation type="submission" date="2009-11" db="EMBL/GenBank/DDBJ databases">
        <title>The Genome Sequence of Allomyces macrogynus strain ATCC 38327.</title>
        <authorList>
            <consortium name="The Broad Institute Genome Sequencing Platform"/>
            <person name="Russ C."/>
            <person name="Cuomo C."/>
            <person name="Shea T."/>
            <person name="Young S.K."/>
            <person name="Zeng Q."/>
            <person name="Koehrsen M."/>
            <person name="Haas B."/>
            <person name="Borodovsky M."/>
            <person name="Guigo R."/>
            <person name="Alvarado L."/>
            <person name="Berlin A."/>
            <person name="Borenstein D."/>
            <person name="Chen Z."/>
            <person name="Engels R."/>
            <person name="Freedman E."/>
            <person name="Gellesch M."/>
            <person name="Goldberg J."/>
            <person name="Griggs A."/>
            <person name="Gujja S."/>
            <person name="Heiman D."/>
            <person name="Hepburn T."/>
            <person name="Howarth C."/>
            <person name="Jen D."/>
            <person name="Larson L."/>
            <person name="Lewis B."/>
            <person name="Mehta T."/>
            <person name="Park D."/>
            <person name="Pearson M."/>
            <person name="Roberts A."/>
            <person name="Saif S."/>
            <person name="Shenoy N."/>
            <person name="Sisk P."/>
            <person name="Stolte C."/>
            <person name="Sykes S."/>
            <person name="Walk T."/>
            <person name="White J."/>
            <person name="Yandava C."/>
            <person name="Burger G."/>
            <person name="Gray M.W."/>
            <person name="Holland P.W.H."/>
            <person name="King N."/>
            <person name="Lang F.B.F."/>
            <person name="Roger A.J."/>
            <person name="Ruiz-Trillo I."/>
            <person name="Lander E."/>
            <person name="Nusbaum C."/>
        </authorList>
    </citation>
    <scope>NUCLEOTIDE SEQUENCE [LARGE SCALE GENOMIC DNA]</scope>
    <source>
        <strain evidence="3">ATCC 38327</strain>
    </source>
</reference>
<organism evidence="2 3">
    <name type="scientific">Allomyces macrogynus (strain ATCC 38327)</name>
    <name type="common">Allomyces javanicus var. macrogynus</name>
    <dbReference type="NCBI Taxonomy" id="578462"/>
    <lineage>
        <taxon>Eukaryota</taxon>
        <taxon>Fungi</taxon>
        <taxon>Fungi incertae sedis</taxon>
        <taxon>Blastocladiomycota</taxon>
        <taxon>Blastocladiomycetes</taxon>
        <taxon>Blastocladiales</taxon>
        <taxon>Blastocladiaceae</taxon>
        <taxon>Allomyces</taxon>
    </lineage>
</organism>
<proteinExistence type="predicted"/>
<dbReference type="AlphaFoldDB" id="A0A0L0T718"/>
<reference evidence="2 3" key="1">
    <citation type="submission" date="2009-11" db="EMBL/GenBank/DDBJ databases">
        <title>Annotation of Allomyces macrogynus ATCC 38327.</title>
        <authorList>
            <consortium name="The Broad Institute Genome Sequencing Platform"/>
            <person name="Russ C."/>
            <person name="Cuomo C."/>
            <person name="Burger G."/>
            <person name="Gray M.W."/>
            <person name="Holland P.W.H."/>
            <person name="King N."/>
            <person name="Lang F.B.F."/>
            <person name="Roger A.J."/>
            <person name="Ruiz-Trillo I."/>
            <person name="Young S.K."/>
            <person name="Zeng Q."/>
            <person name="Gargeya S."/>
            <person name="Fitzgerald M."/>
            <person name="Haas B."/>
            <person name="Abouelleil A."/>
            <person name="Alvarado L."/>
            <person name="Arachchi H.M."/>
            <person name="Berlin A."/>
            <person name="Chapman S.B."/>
            <person name="Gearin G."/>
            <person name="Goldberg J."/>
            <person name="Griggs A."/>
            <person name="Gujja S."/>
            <person name="Hansen M."/>
            <person name="Heiman D."/>
            <person name="Howarth C."/>
            <person name="Larimer J."/>
            <person name="Lui A."/>
            <person name="MacDonald P.J.P."/>
            <person name="McCowen C."/>
            <person name="Montmayeur A."/>
            <person name="Murphy C."/>
            <person name="Neiman D."/>
            <person name="Pearson M."/>
            <person name="Priest M."/>
            <person name="Roberts A."/>
            <person name="Saif S."/>
            <person name="Shea T."/>
            <person name="Sisk P."/>
            <person name="Stolte C."/>
            <person name="Sykes S."/>
            <person name="Wortman J."/>
            <person name="Nusbaum C."/>
            <person name="Birren B."/>
        </authorList>
    </citation>
    <scope>NUCLEOTIDE SEQUENCE [LARGE SCALE GENOMIC DNA]</scope>
    <source>
        <strain evidence="2 3">ATCC 38327</strain>
    </source>
</reference>
<dbReference type="EMBL" id="GG745366">
    <property type="protein sequence ID" value="KNE70532.1"/>
    <property type="molecule type" value="Genomic_DNA"/>
</dbReference>